<dbReference type="EMBL" id="BPLR01010846">
    <property type="protein sequence ID" value="GIY42400.1"/>
    <property type="molecule type" value="Genomic_DNA"/>
</dbReference>
<feature type="compositionally biased region" description="Low complexity" evidence="1">
    <location>
        <begin position="58"/>
        <end position="72"/>
    </location>
</feature>
<dbReference type="AlphaFoldDB" id="A0AAV4T8I1"/>
<name>A0AAV4T8I1_CAEEX</name>
<evidence type="ECO:0000313" key="2">
    <source>
        <dbReference type="EMBL" id="GIY42400.1"/>
    </source>
</evidence>
<accession>A0AAV4T8I1</accession>
<sequence length="72" mass="8618">MDLNYPFHQEIIHDSQLSRQSPLRDISQKKYQWRDCTKSNKSSSKKSPIPSLPLHQRNWTTTTWKNKNPYSD</sequence>
<dbReference type="Proteomes" id="UP001054945">
    <property type="component" value="Unassembled WGS sequence"/>
</dbReference>
<gene>
    <name evidence="2" type="ORF">CEXT_474681</name>
</gene>
<protein>
    <submittedName>
        <fullName evidence="2">Uncharacterized protein</fullName>
    </submittedName>
</protein>
<feature type="region of interest" description="Disordered" evidence="1">
    <location>
        <begin position="16"/>
        <end position="72"/>
    </location>
</feature>
<reference evidence="2 3" key="1">
    <citation type="submission" date="2021-06" db="EMBL/GenBank/DDBJ databases">
        <title>Caerostris extrusa draft genome.</title>
        <authorList>
            <person name="Kono N."/>
            <person name="Arakawa K."/>
        </authorList>
    </citation>
    <scope>NUCLEOTIDE SEQUENCE [LARGE SCALE GENOMIC DNA]</scope>
</reference>
<organism evidence="2 3">
    <name type="scientific">Caerostris extrusa</name>
    <name type="common">Bark spider</name>
    <name type="synonym">Caerostris bankana</name>
    <dbReference type="NCBI Taxonomy" id="172846"/>
    <lineage>
        <taxon>Eukaryota</taxon>
        <taxon>Metazoa</taxon>
        <taxon>Ecdysozoa</taxon>
        <taxon>Arthropoda</taxon>
        <taxon>Chelicerata</taxon>
        <taxon>Arachnida</taxon>
        <taxon>Araneae</taxon>
        <taxon>Araneomorphae</taxon>
        <taxon>Entelegynae</taxon>
        <taxon>Araneoidea</taxon>
        <taxon>Araneidae</taxon>
        <taxon>Caerostris</taxon>
    </lineage>
</organism>
<evidence type="ECO:0000256" key="1">
    <source>
        <dbReference type="SAM" id="MobiDB-lite"/>
    </source>
</evidence>
<proteinExistence type="predicted"/>
<evidence type="ECO:0000313" key="3">
    <source>
        <dbReference type="Proteomes" id="UP001054945"/>
    </source>
</evidence>
<feature type="compositionally biased region" description="Basic and acidic residues" evidence="1">
    <location>
        <begin position="26"/>
        <end position="38"/>
    </location>
</feature>
<comment type="caution">
    <text evidence="2">The sequence shown here is derived from an EMBL/GenBank/DDBJ whole genome shotgun (WGS) entry which is preliminary data.</text>
</comment>
<keyword evidence="3" id="KW-1185">Reference proteome</keyword>